<dbReference type="PANTHER" id="PTHR16943">
    <property type="entry name" value="2-METHYLCITRATE DEHYDRATASE-RELATED"/>
    <property type="match status" value="1"/>
</dbReference>
<dbReference type="EMBL" id="JANX01001115">
    <property type="protein sequence ID" value="KGM30031.1"/>
    <property type="molecule type" value="Genomic_DNA"/>
</dbReference>
<evidence type="ECO:0000256" key="1">
    <source>
        <dbReference type="ARBA" id="ARBA00006174"/>
    </source>
</evidence>
<dbReference type="InterPro" id="IPR045336">
    <property type="entry name" value="MmgE_PrpD_N"/>
</dbReference>
<evidence type="ECO:0000259" key="2">
    <source>
        <dbReference type="Pfam" id="PF03972"/>
    </source>
</evidence>
<sequence>MPAPITRSLGEFASALTFEALPSAAVEAVITGFTDSVAVMYSGMAFPLSRIALETIGTRGPSAESRLLLGAERASAVDAALVNSATLGAGVFDDVAFAGCHTSVILLPALFAEADALGLGGRDVIRAYAAGYEAWARLSERDPDSY</sequence>
<dbReference type="RefSeq" id="WP_034849879.1">
    <property type="nucleotide sequence ID" value="NZ_JANX01001115.1"/>
</dbReference>
<dbReference type="AlphaFoldDB" id="A0A0A0CU86"/>
<dbReference type="Gene3D" id="1.10.4100.10">
    <property type="entry name" value="2-methylcitrate dehydratase PrpD"/>
    <property type="match status" value="1"/>
</dbReference>
<protein>
    <recommendedName>
        <fullName evidence="2">MmgE/PrpD N-terminal domain-containing protein</fullName>
    </recommendedName>
</protein>
<dbReference type="PANTHER" id="PTHR16943:SF8">
    <property type="entry name" value="2-METHYLCITRATE DEHYDRATASE"/>
    <property type="match status" value="1"/>
</dbReference>
<organism evidence="3 4">
    <name type="scientific">Inquilinus limosus MP06</name>
    <dbReference type="NCBI Taxonomy" id="1398085"/>
    <lineage>
        <taxon>Bacteria</taxon>
        <taxon>Pseudomonadati</taxon>
        <taxon>Pseudomonadota</taxon>
        <taxon>Alphaproteobacteria</taxon>
        <taxon>Rhodospirillales</taxon>
        <taxon>Rhodospirillaceae</taxon>
        <taxon>Inquilinus</taxon>
    </lineage>
</organism>
<gene>
    <name evidence="3" type="ORF">P409_35520</name>
</gene>
<dbReference type="InterPro" id="IPR042183">
    <property type="entry name" value="MmgE/PrpD_sf_1"/>
</dbReference>
<dbReference type="OrthoDB" id="9795089at2"/>
<reference evidence="3 4" key="1">
    <citation type="submission" date="2014-01" db="EMBL/GenBank/DDBJ databases">
        <title>Genome sequence determination for a cystic fibrosis isolate, Inquilinus limosus.</title>
        <authorList>
            <person name="Pino M."/>
            <person name="Di Conza J."/>
            <person name="Gutkind G."/>
        </authorList>
    </citation>
    <scope>NUCLEOTIDE SEQUENCE [LARGE SCALE GENOMIC DNA]</scope>
    <source>
        <strain evidence="3 4">MP06</strain>
    </source>
</reference>
<dbReference type="InterPro" id="IPR036148">
    <property type="entry name" value="MmgE/PrpD_sf"/>
</dbReference>
<comment type="similarity">
    <text evidence="1">Belongs to the PrpD family.</text>
</comment>
<feature type="domain" description="MmgE/PrpD N-terminal" evidence="2">
    <location>
        <begin position="8"/>
        <end position="140"/>
    </location>
</feature>
<dbReference type="InterPro" id="IPR005656">
    <property type="entry name" value="MmgE_PrpD"/>
</dbReference>
<dbReference type="SUPFAM" id="SSF103378">
    <property type="entry name" value="2-methylcitrate dehydratase PrpD"/>
    <property type="match status" value="1"/>
</dbReference>
<dbReference type="GO" id="GO:0016829">
    <property type="term" value="F:lyase activity"/>
    <property type="evidence" value="ECO:0007669"/>
    <property type="project" value="InterPro"/>
</dbReference>
<accession>A0A0A0CU86</accession>
<proteinExistence type="inferred from homology"/>
<dbReference type="Pfam" id="PF03972">
    <property type="entry name" value="MmgE_PrpD_N"/>
    <property type="match status" value="1"/>
</dbReference>
<feature type="non-terminal residue" evidence="3">
    <location>
        <position position="146"/>
    </location>
</feature>
<dbReference type="Proteomes" id="UP000029995">
    <property type="component" value="Unassembled WGS sequence"/>
</dbReference>
<name>A0A0A0CU86_9PROT</name>
<evidence type="ECO:0000313" key="3">
    <source>
        <dbReference type="EMBL" id="KGM30031.1"/>
    </source>
</evidence>
<comment type="caution">
    <text evidence="3">The sequence shown here is derived from an EMBL/GenBank/DDBJ whole genome shotgun (WGS) entry which is preliminary data.</text>
</comment>
<evidence type="ECO:0000313" key="4">
    <source>
        <dbReference type="Proteomes" id="UP000029995"/>
    </source>
</evidence>